<proteinExistence type="inferred from homology"/>
<evidence type="ECO:0000313" key="4">
    <source>
        <dbReference type="Proteomes" id="UP001341840"/>
    </source>
</evidence>
<reference evidence="3 4" key="1">
    <citation type="journal article" date="2023" name="Plants (Basel)">
        <title>Bridging the Gap: Combining Genomics and Transcriptomics Approaches to Understand Stylosanthes scabra, an Orphan Legume from the Brazilian Caatinga.</title>
        <authorList>
            <person name="Ferreira-Neto J.R.C."/>
            <person name="da Silva M.D."/>
            <person name="Binneck E."/>
            <person name="de Melo N.F."/>
            <person name="da Silva R.H."/>
            <person name="de Melo A.L.T.M."/>
            <person name="Pandolfi V."/>
            <person name="Bustamante F.O."/>
            <person name="Brasileiro-Vidal A.C."/>
            <person name="Benko-Iseppon A.M."/>
        </authorList>
    </citation>
    <scope>NUCLEOTIDE SEQUENCE [LARGE SCALE GENOMIC DNA]</scope>
    <source>
        <tissue evidence="3">Leaves</tissue>
    </source>
</reference>
<keyword evidence="2" id="KW-0732">Signal</keyword>
<dbReference type="Gene3D" id="3.40.50.1820">
    <property type="entry name" value="alpha/beta hydrolase"/>
    <property type="match status" value="1"/>
</dbReference>
<feature type="chain" id="PRO_5046826856" evidence="2">
    <location>
        <begin position="28"/>
        <end position="222"/>
    </location>
</feature>
<name>A0ABU6QEY4_9FABA</name>
<evidence type="ECO:0000313" key="3">
    <source>
        <dbReference type="EMBL" id="MED6110485.1"/>
    </source>
</evidence>
<dbReference type="Proteomes" id="UP001341840">
    <property type="component" value="Unassembled WGS sequence"/>
</dbReference>
<sequence>MVVPPSPYCFQILMLLSLIFFLYIASHHQIQAAAASKVEYLPGFDGPLPFQLETGYVGLGDTNDDLQVFYYFIKSENDPVNDPLMLWLSGGPGCSSFCALAFQIATQTPSSTILSSLCSPFYDLSLPWRRPVHPQPPSSLTFNPSFFNCVTHPPLLPHTHGLTRKTAAPSTTTNITILTSSQATTTRPQSHFPLCVHESRCLLKLILRSNKLFFPCIYTLSL</sequence>
<dbReference type="Pfam" id="PF00450">
    <property type="entry name" value="Peptidase_S10"/>
    <property type="match status" value="1"/>
</dbReference>
<comment type="similarity">
    <text evidence="1">Belongs to the peptidase S10 family.</text>
</comment>
<organism evidence="3 4">
    <name type="scientific">Stylosanthes scabra</name>
    <dbReference type="NCBI Taxonomy" id="79078"/>
    <lineage>
        <taxon>Eukaryota</taxon>
        <taxon>Viridiplantae</taxon>
        <taxon>Streptophyta</taxon>
        <taxon>Embryophyta</taxon>
        <taxon>Tracheophyta</taxon>
        <taxon>Spermatophyta</taxon>
        <taxon>Magnoliopsida</taxon>
        <taxon>eudicotyledons</taxon>
        <taxon>Gunneridae</taxon>
        <taxon>Pentapetalae</taxon>
        <taxon>rosids</taxon>
        <taxon>fabids</taxon>
        <taxon>Fabales</taxon>
        <taxon>Fabaceae</taxon>
        <taxon>Papilionoideae</taxon>
        <taxon>50 kb inversion clade</taxon>
        <taxon>dalbergioids sensu lato</taxon>
        <taxon>Dalbergieae</taxon>
        <taxon>Pterocarpus clade</taxon>
        <taxon>Stylosanthes</taxon>
    </lineage>
</organism>
<accession>A0ABU6QEY4</accession>
<dbReference type="InterPro" id="IPR001563">
    <property type="entry name" value="Peptidase_S10"/>
</dbReference>
<dbReference type="InterPro" id="IPR029058">
    <property type="entry name" value="AB_hydrolase_fold"/>
</dbReference>
<dbReference type="PANTHER" id="PTHR11802">
    <property type="entry name" value="SERINE PROTEASE FAMILY S10 SERINE CARBOXYPEPTIDASE"/>
    <property type="match status" value="1"/>
</dbReference>
<gene>
    <name evidence="3" type="ORF">PIB30_043389</name>
</gene>
<evidence type="ECO:0000256" key="1">
    <source>
        <dbReference type="ARBA" id="ARBA00009431"/>
    </source>
</evidence>
<evidence type="ECO:0000256" key="2">
    <source>
        <dbReference type="SAM" id="SignalP"/>
    </source>
</evidence>
<feature type="signal peptide" evidence="2">
    <location>
        <begin position="1"/>
        <end position="27"/>
    </location>
</feature>
<dbReference type="SUPFAM" id="SSF53474">
    <property type="entry name" value="alpha/beta-Hydrolases"/>
    <property type="match status" value="1"/>
</dbReference>
<protein>
    <submittedName>
        <fullName evidence="3">Uncharacterized protein</fullName>
    </submittedName>
</protein>
<comment type="caution">
    <text evidence="3">The sequence shown here is derived from an EMBL/GenBank/DDBJ whole genome shotgun (WGS) entry which is preliminary data.</text>
</comment>
<dbReference type="PANTHER" id="PTHR11802:SF239">
    <property type="entry name" value="PEPTIDASE S10, SERINE CARBOXYPEPTIDASE, ALPHA_BETA HYDROLASE-RELATED"/>
    <property type="match status" value="1"/>
</dbReference>
<keyword evidence="4" id="KW-1185">Reference proteome</keyword>
<dbReference type="EMBL" id="JASCZI010000253">
    <property type="protein sequence ID" value="MED6110485.1"/>
    <property type="molecule type" value="Genomic_DNA"/>
</dbReference>